<keyword evidence="2" id="KW-1185">Reference proteome</keyword>
<dbReference type="AlphaFoldDB" id="A0A1H2BTQ9"/>
<proteinExistence type="predicted"/>
<protein>
    <submittedName>
        <fullName evidence="1">Uncharacterized protein</fullName>
    </submittedName>
</protein>
<evidence type="ECO:0000313" key="2">
    <source>
        <dbReference type="Proteomes" id="UP000243904"/>
    </source>
</evidence>
<name>A0A1H2BTQ9_9BRAD</name>
<evidence type="ECO:0000313" key="1">
    <source>
        <dbReference type="EMBL" id="SDT61553.1"/>
    </source>
</evidence>
<sequence>MKWASERDNLIAQTKAFVQSVSVRRAETVTAAASIRSVAIENPFSFVNPAPERPAVSIRPIERVEPANVPPPVEPAPIKVAVQSDMRKEIQSRVAAFQAHQHRFHREREAYFNSVFTRVRSVIDNDPKTPPGGLDNF</sequence>
<organism evidence="1 2">
    <name type="scientific">Bradyrhizobium canariense</name>
    <dbReference type="NCBI Taxonomy" id="255045"/>
    <lineage>
        <taxon>Bacteria</taxon>
        <taxon>Pseudomonadati</taxon>
        <taxon>Pseudomonadota</taxon>
        <taxon>Alphaproteobacteria</taxon>
        <taxon>Hyphomicrobiales</taxon>
        <taxon>Nitrobacteraceae</taxon>
        <taxon>Bradyrhizobium</taxon>
    </lineage>
</organism>
<reference evidence="2" key="1">
    <citation type="submission" date="2016-10" db="EMBL/GenBank/DDBJ databases">
        <authorList>
            <person name="Varghese N."/>
            <person name="Submissions S."/>
        </authorList>
    </citation>
    <scope>NUCLEOTIDE SEQUENCE [LARGE SCALE GENOMIC DNA]</scope>
    <source>
        <strain evidence="2">GAS369</strain>
    </source>
</reference>
<dbReference type="Proteomes" id="UP000243904">
    <property type="component" value="Chromosome I"/>
</dbReference>
<gene>
    <name evidence="1" type="ORF">SAMN05444158_7527</name>
</gene>
<dbReference type="EMBL" id="LT629750">
    <property type="protein sequence ID" value="SDT61553.1"/>
    <property type="molecule type" value="Genomic_DNA"/>
</dbReference>
<accession>A0A1H2BTQ9</accession>